<sequence length="38" mass="4342">MSNNETVLLVDDEPDLLESCRRILESEFNCVTTTNPNE</sequence>
<proteinExistence type="predicted"/>
<organism evidence="2">
    <name type="scientific">hydrothermal vent metagenome</name>
    <dbReference type="NCBI Taxonomy" id="652676"/>
    <lineage>
        <taxon>unclassified sequences</taxon>
        <taxon>metagenomes</taxon>
        <taxon>ecological metagenomes</taxon>
    </lineage>
</organism>
<dbReference type="AlphaFoldDB" id="A0A3B1CG20"/>
<name>A0A3B1CG20_9ZZZZ</name>
<feature type="domain" description="Response regulatory" evidence="1">
    <location>
        <begin position="6"/>
        <end position="38"/>
    </location>
</feature>
<protein>
    <recommendedName>
        <fullName evidence="1">Response regulatory domain-containing protein</fullName>
    </recommendedName>
</protein>
<dbReference type="InterPro" id="IPR011006">
    <property type="entry name" value="CheY-like_superfamily"/>
</dbReference>
<dbReference type="Gene3D" id="3.40.50.2300">
    <property type="match status" value="1"/>
</dbReference>
<evidence type="ECO:0000313" key="2">
    <source>
        <dbReference type="EMBL" id="VAX17695.1"/>
    </source>
</evidence>
<dbReference type="PROSITE" id="PS50110">
    <property type="entry name" value="RESPONSE_REGULATORY"/>
    <property type="match status" value="1"/>
</dbReference>
<accession>A0A3B1CG20</accession>
<evidence type="ECO:0000259" key="1">
    <source>
        <dbReference type="PROSITE" id="PS50110"/>
    </source>
</evidence>
<gene>
    <name evidence="2" type="ORF">MNBD_NITROSPINAE01-1232</name>
</gene>
<dbReference type="GO" id="GO:0000160">
    <property type="term" value="P:phosphorelay signal transduction system"/>
    <property type="evidence" value="ECO:0007669"/>
    <property type="project" value="InterPro"/>
</dbReference>
<dbReference type="EMBL" id="UOGC01000057">
    <property type="protein sequence ID" value="VAX17695.1"/>
    <property type="molecule type" value="Genomic_DNA"/>
</dbReference>
<dbReference type="InterPro" id="IPR001789">
    <property type="entry name" value="Sig_transdc_resp-reg_receiver"/>
</dbReference>
<feature type="non-terminal residue" evidence="2">
    <location>
        <position position="38"/>
    </location>
</feature>
<reference evidence="2" key="1">
    <citation type="submission" date="2018-06" db="EMBL/GenBank/DDBJ databases">
        <authorList>
            <person name="Zhirakovskaya E."/>
        </authorList>
    </citation>
    <scope>NUCLEOTIDE SEQUENCE</scope>
</reference>
<dbReference type="SUPFAM" id="SSF52172">
    <property type="entry name" value="CheY-like"/>
    <property type="match status" value="1"/>
</dbReference>